<reference evidence="1 2" key="2">
    <citation type="submission" date="2018-06" db="EMBL/GenBank/DDBJ databases">
        <title>Metagenomic assembly of (sub)arctic Cyanobacteria and their associated microbiome from non-axenic cultures.</title>
        <authorList>
            <person name="Baurain D."/>
        </authorList>
    </citation>
    <scope>NUCLEOTIDE SEQUENCE [LARGE SCALE GENOMIC DNA]</scope>
    <source>
        <strain evidence="1">ULC129bin1</strain>
    </source>
</reference>
<evidence type="ECO:0000313" key="1">
    <source>
        <dbReference type="EMBL" id="PZO14667.1"/>
    </source>
</evidence>
<dbReference type="AlphaFoldDB" id="A0A2W4U638"/>
<accession>A0A2W4U638</accession>
<protein>
    <submittedName>
        <fullName evidence="1">Uncharacterized protein</fullName>
    </submittedName>
</protein>
<name>A0A2W4U638_9CYAN</name>
<gene>
    <name evidence="1" type="ORF">DCF25_14735</name>
</gene>
<organism evidence="1 2">
    <name type="scientific">Leptolyngbya foveolarum</name>
    <dbReference type="NCBI Taxonomy" id="47253"/>
    <lineage>
        <taxon>Bacteria</taxon>
        <taxon>Bacillati</taxon>
        <taxon>Cyanobacteriota</taxon>
        <taxon>Cyanophyceae</taxon>
        <taxon>Leptolyngbyales</taxon>
        <taxon>Leptolyngbyaceae</taxon>
        <taxon>Leptolyngbya group</taxon>
        <taxon>Leptolyngbya</taxon>
    </lineage>
</organism>
<evidence type="ECO:0000313" key="2">
    <source>
        <dbReference type="Proteomes" id="UP000249354"/>
    </source>
</evidence>
<dbReference type="Proteomes" id="UP000249354">
    <property type="component" value="Unassembled WGS sequence"/>
</dbReference>
<sequence length="60" mass="6890">MELLLGGGVTKRGNERMLRLALSTISQQLYLLNSDRFTYSYICPESRRFKQFQLMVAGST</sequence>
<proteinExistence type="predicted"/>
<dbReference type="EMBL" id="QBMC01000105">
    <property type="protein sequence ID" value="PZO14667.1"/>
    <property type="molecule type" value="Genomic_DNA"/>
</dbReference>
<reference evidence="2" key="1">
    <citation type="submission" date="2018-04" db="EMBL/GenBank/DDBJ databases">
        <authorList>
            <person name="Cornet L."/>
        </authorList>
    </citation>
    <scope>NUCLEOTIDE SEQUENCE [LARGE SCALE GENOMIC DNA]</scope>
</reference>
<comment type="caution">
    <text evidence="1">The sequence shown here is derived from an EMBL/GenBank/DDBJ whole genome shotgun (WGS) entry which is preliminary data.</text>
</comment>